<gene>
    <name evidence="5" type="ORF">BBK14_29220</name>
</gene>
<dbReference type="SUPFAM" id="SSF53822">
    <property type="entry name" value="Periplasmic binding protein-like I"/>
    <property type="match status" value="1"/>
</dbReference>
<dbReference type="InterPro" id="IPR028082">
    <property type="entry name" value="Peripla_BP_I"/>
</dbReference>
<proteinExistence type="inferred from homology"/>
<evidence type="ECO:0000259" key="4">
    <source>
        <dbReference type="Pfam" id="PF13458"/>
    </source>
</evidence>
<dbReference type="AlphaFoldDB" id="A0A1S1P9J9"/>
<evidence type="ECO:0000313" key="5">
    <source>
        <dbReference type="EMBL" id="OHV19593.1"/>
    </source>
</evidence>
<feature type="chain" id="PRO_5038729861" evidence="3">
    <location>
        <begin position="25"/>
        <end position="408"/>
    </location>
</feature>
<keyword evidence="6" id="KW-1185">Reference proteome</keyword>
<evidence type="ECO:0000256" key="3">
    <source>
        <dbReference type="SAM" id="SignalP"/>
    </source>
</evidence>
<dbReference type="PANTHER" id="PTHR47235:SF1">
    <property type="entry name" value="BLR6548 PROTEIN"/>
    <property type="match status" value="1"/>
</dbReference>
<evidence type="ECO:0000256" key="1">
    <source>
        <dbReference type="ARBA" id="ARBA00010062"/>
    </source>
</evidence>
<dbReference type="InterPro" id="IPR028081">
    <property type="entry name" value="Leu-bd"/>
</dbReference>
<dbReference type="PANTHER" id="PTHR47235">
    <property type="entry name" value="BLR6548 PROTEIN"/>
    <property type="match status" value="1"/>
</dbReference>
<evidence type="ECO:0000313" key="6">
    <source>
        <dbReference type="Proteomes" id="UP000179769"/>
    </source>
</evidence>
<dbReference type="Gene3D" id="3.40.50.2300">
    <property type="match status" value="2"/>
</dbReference>
<keyword evidence="2 3" id="KW-0732">Signal</keyword>
<accession>A0A1S1P9J9</accession>
<dbReference type="Pfam" id="PF13458">
    <property type="entry name" value="Peripla_BP_6"/>
    <property type="match status" value="1"/>
</dbReference>
<protein>
    <submittedName>
        <fullName evidence="5">ABC transporter substrate-binding protein</fullName>
    </submittedName>
</protein>
<name>A0A1S1P9J9_9ACTN</name>
<feature type="signal peptide" evidence="3">
    <location>
        <begin position="1"/>
        <end position="24"/>
    </location>
</feature>
<dbReference type="Proteomes" id="UP000179769">
    <property type="component" value="Unassembled WGS sequence"/>
</dbReference>
<dbReference type="EMBL" id="MAXA01000280">
    <property type="protein sequence ID" value="OHV19593.1"/>
    <property type="molecule type" value="Genomic_DNA"/>
</dbReference>
<dbReference type="CDD" id="cd06341">
    <property type="entry name" value="PBP1_ABC_ligand_binding-like"/>
    <property type="match status" value="1"/>
</dbReference>
<reference evidence="6" key="1">
    <citation type="submission" date="2016-07" db="EMBL/GenBank/DDBJ databases">
        <title>Frankia sp. NRRL B-16219 Genome sequencing.</title>
        <authorList>
            <person name="Ghodhbane-Gtari F."/>
            <person name="Swanson E."/>
            <person name="Gueddou A."/>
            <person name="Louati M."/>
            <person name="Nouioui I."/>
            <person name="Hezbri K."/>
            <person name="Abebe-Akele F."/>
            <person name="Simpson S."/>
            <person name="Morris K."/>
            <person name="Thomas K."/>
            <person name="Gtari M."/>
            <person name="Tisa L.S."/>
        </authorList>
    </citation>
    <scope>NUCLEOTIDE SEQUENCE [LARGE SCALE GENOMIC DNA]</scope>
    <source>
        <strain evidence="6">NRRL B-16219</strain>
    </source>
</reference>
<feature type="domain" description="Leucine-binding protein" evidence="4">
    <location>
        <begin position="45"/>
        <end position="393"/>
    </location>
</feature>
<dbReference type="PROSITE" id="PS51257">
    <property type="entry name" value="PROKAR_LIPOPROTEIN"/>
    <property type="match status" value="1"/>
</dbReference>
<evidence type="ECO:0000256" key="2">
    <source>
        <dbReference type="ARBA" id="ARBA00022729"/>
    </source>
</evidence>
<sequence length="408" mass="42921">MNSARSVLCAVAAALSVASLVGCAGDDATTNTADGCVAPGVTADEVKVGMLYPDSGGLASSFSAARAGIDARFGLANASGGVHGRQISYVWRDDQANPSTNLTMSRQLVEREGVFAVLETSTATSGGAPYLAEAGVPVVGLAVEEAWSRYRNMFSFSYLFTDGGSVDTFGRFVREHGGTRAVIVRDYAGGSTSVQFADQLIVSLRAAGVEIPAEQVTEYQPGRASASRIAEWMLNNGVDTLVAAMDTETLAQLVDAAGEAEVPLKVILTGREVSAELLETYGARLGGVTSYANYLPFQVSSPALGAYRAAVARYAPQLVDPDQTLALTAYVVADMLVRGLEEAGECPSRQSFMDGLRAVEDYDAGGLITRTDFGEDFGRLRECYAFVRVNAEGTGIEVVDPDFCGSRL</sequence>
<comment type="caution">
    <text evidence="5">The sequence shown here is derived from an EMBL/GenBank/DDBJ whole genome shotgun (WGS) entry which is preliminary data.</text>
</comment>
<organism evidence="5 6">
    <name type="scientific">Parafrankia soli</name>
    <dbReference type="NCBI Taxonomy" id="2599596"/>
    <lineage>
        <taxon>Bacteria</taxon>
        <taxon>Bacillati</taxon>
        <taxon>Actinomycetota</taxon>
        <taxon>Actinomycetes</taxon>
        <taxon>Frankiales</taxon>
        <taxon>Frankiaceae</taxon>
        <taxon>Parafrankia</taxon>
    </lineage>
</organism>
<comment type="similarity">
    <text evidence="1">Belongs to the leucine-binding protein family.</text>
</comment>